<reference evidence="4 5" key="1">
    <citation type="journal article" date="2010" name="Stand. Genomic Sci.">
        <title>Complete genome sequence of Intrasporangium calvum type strain (7 KIP).</title>
        <authorList>
            <person name="Del Rio T.G."/>
            <person name="Chertkov O."/>
            <person name="Yasawong M."/>
            <person name="Lucas S."/>
            <person name="Deshpande S."/>
            <person name="Cheng J.F."/>
            <person name="Detter C."/>
            <person name="Tapia R."/>
            <person name="Han C."/>
            <person name="Goodwin L."/>
            <person name="Pitluck S."/>
            <person name="Liolios K."/>
            <person name="Ivanova N."/>
            <person name="Mavromatis K."/>
            <person name="Pati A."/>
            <person name="Chen A."/>
            <person name="Palaniappan K."/>
            <person name="Land M."/>
            <person name="Hauser L."/>
            <person name="Chang Y.J."/>
            <person name="Jeffries C.D."/>
            <person name="Rohde M."/>
            <person name="Pukall R."/>
            <person name="Sikorski J."/>
            <person name="Goker M."/>
            <person name="Woyke T."/>
            <person name="Bristow J."/>
            <person name="Eisen J.A."/>
            <person name="Markowitz V."/>
            <person name="Hugenholtz P."/>
            <person name="Kyrpides N.C."/>
            <person name="Klenk H.P."/>
            <person name="Lapidus A."/>
        </authorList>
    </citation>
    <scope>NUCLEOTIDE SEQUENCE [LARGE SCALE GENOMIC DNA]</scope>
    <source>
        <strain evidence="5">ATCC 23552 / DSM 43043 / JCM 3097 / NBRC 12989 / 7 KIP</strain>
    </source>
</reference>
<feature type="transmembrane region" description="Helical" evidence="2">
    <location>
        <begin position="7"/>
        <end position="31"/>
    </location>
</feature>
<dbReference type="Proteomes" id="UP000008914">
    <property type="component" value="Chromosome"/>
</dbReference>
<evidence type="ECO:0000313" key="5">
    <source>
        <dbReference type="Proteomes" id="UP000008914"/>
    </source>
</evidence>
<evidence type="ECO:0000256" key="1">
    <source>
        <dbReference type="SAM" id="MobiDB-lite"/>
    </source>
</evidence>
<accession>E6S703</accession>
<dbReference type="KEGG" id="ica:Intca_1382"/>
<dbReference type="InterPro" id="IPR025403">
    <property type="entry name" value="TgpA-like_C"/>
</dbReference>
<protein>
    <recommendedName>
        <fullName evidence="3">Protein-glutamine gamma-glutamyltransferase-like C-terminal domain-containing protein</fullName>
    </recommendedName>
</protein>
<dbReference type="eggNOG" id="ENOG5030XZJ">
    <property type="taxonomic scope" value="Bacteria"/>
</dbReference>
<feature type="domain" description="Protein-glutamine gamma-glutamyltransferase-like C-terminal" evidence="3">
    <location>
        <begin position="155"/>
        <end position="223"/>
    </location>
</feature>
<dbReference type="RefSeq" id="WP_013492214.1">
    <property type="nucleotide sequence ID" value="NC_014830.1"/>
</dbReference>
<dbReference type="STRING" id="710696.Intca_1382"/>
<evidence type="ECO:0000313" key="4">
    <source>
        <dbReference type="EMBL" id="ADU47898.1"/>
    </source>
</evidence>
<keyword evidence="2" id="KW-1133">Transmembrane helix</keyword>
<name>E6S703_INTC7</name>
<feature type="transmembrane region" description="Helical" evidence="2">
    <location>
        <begin position="80"/>
        <end position="104"/>
    </location>
</feature>
<proteinExistence type="predicted"/>
<dbReference type="Pfam" id="PF13559">
    <property type="entry name" value="DUF4129"/>
    <property type="match status" value="1"/>
</dbReference>
<dbReference type="HOGENOM" id="CLU_093434_0_0_11"/>
<organism evidence="4 5">
    <name type="scientific">Intrasporangium calvum (strain ATCC 23552 / DSM 43043 / JCM 3097 / NBRC 12989 / NCIMB 10167 / NRRL B-3866 / 7 KIP)</name>
    <dbReference type="NCBI Taxonomy" id="710696"/>
    <lineage>
        <taxon>Bacteria</taxon>
        <taxon>Bacillati</taxon>
        <taxon>Actinomycetota</taxon>
        <taxon>Actinomycetes</taxon>
        <taxon>Micrococcales</taxon>
        <taxon>Intrasporangiaceae</taxon>
        <taxon>Intrasporangium</taxon>
    </lineage>
</organism>
<dbReference type="AlphaFoldDB" id="E6S703"/>
<evidence type="ECO:0000259" key="3">
    <source>
        <dbReference type="Pfam" id="PF13559"/>
    </source>
</evidence>
<keyword evidence="5" id="KW-1185">Reference proteome</keyword>
<feature type="region of interest" description="Disordered" evidence="1">
    <location>
        <begin position="237"/>
        <end position="260"/>
    </location>
</feature>
<sequence length="260" mass="26609">MSRRGATGVAVGVLGAWVGAALVMVALVIAASTGPADLLSRPRASLAPAVPTTGLTLTLTALPQESVTPEGAKGWDPDGLLAVLVQVVVVLVVIGILLLFALALRDLLRRVAPTLTSQAEPGFRTPAVPPTILAGADSGLDALGQGSPRNAVVAAWVALEQSAAGAGLPRHVAETSTEYVGRVLAVWDVDARSLDDLAALFREARFSTHPLTEPHRERAIAALTTIRSDLGRAATDVGRAPTDARATPAGVDSARPEGAL</sequence>
<keyword evidence="2" id="KW-0812">Transmembrane</keyword>
<keyword evidence="2" id="KW-0472">Membrane</keyword>
<gene>
    <name evidence="4" type="ordered locus">Intca_1382</name>
</gene>
<evidence type="ECO:0000256" key="2">
    <source>
        <dbReference type="SAM" id="Phobius"/>
    </source>
</evidence>
<dbReference type="OrthoDB" id="5198230at2"/>
<dbReference type="EMBL" id="CP002343">
    <property type="protein sequence ID" value="ADU47898.1"/>
    <property type="molecule type" value="Genomic_DNA"/>
</dbReference>